<comment type="caution">
    <text evidence="2">The sequence shown here is derived from an EMBL/GenBank/DDBJ whole genome shotgun (WGS) entry which is preliminary data.</text>
</comment>
<keyword evidence="3" id="KW-1185">Reference proteome</keyword>
<dbReference type="Pfam" id="PF19735">
    <property type="entry name" value="DUF6225"/>
    <property type="match status" value="1"/>
</dbReference>
<dbReference type="EMBL" id="JBHSOF010000015">
    <property type="protein sequence ID" value="MFC5664110.1"/>
    <property type="molecule type" value="Genomic_DNA"/>
</dbReference>
<name>A0ABW0X0P0_9ACTN</name>
<evidence type="ECO:0000313" key="3">
    <source>
        <dbReference type="Proteomes" id="UP001595975"/>
    </source>
</evidence>
<evidence type="ECO:0000256" key="1">
    <source>
        <dbReference type="SAM" id="MobiDB-lite"/>
    </source>
</evidence>
<feature type="region of interest" description="Disordered" evidence="1">
    <location>
        <begin position="33"/>
        <end position="52"/>
    </location>
</feature>
<gene>
    <name evidence="2" type="ORF">ACFP3U_14095</name>
</gene>
<protein>
    <submittedName>
        <fullName evidence="2">DUF6225 family protein</fullName>
    </submittedName>
</protein>
<proteinExistence type="predicted"/>
<evidence type="ECO:0000313" key="2">
    <source>
        <dbReference type="EMBL" id="MFC5664110.1"/>
    </source>
</evidence>
<organism evidence="2 3">
    <name type="scientific">Kitasatospora misakiensis</name>
    <dbReference type="NCBI Taxonomy" id="67330"/>
    <lineage>
        <taxon>Bacteria</taxon>
        <taxon>Bacillati</taxon>
        <taxon>Actinomycetota</taxon>
        <taxon>Actinomycetes</taxon>
        <taxon>Kitasatosporales</taxon>
        <taxon>Streptomycetaceae</taxon>
        <taxon>Kitasatospora</taxon>
    </lineage>
</organism>
<dbReference type="RefSeq" id="WP_380225816.1">
    <property type="nucleotide sequence ID" value="NZ_JBHSOF010000015.1"/>
</dbReference>
<dbReference type="InterPro" id="IPR045772">
    <property type="entry name" value="DUF6225"/>
</dbReference>
<sequence>MADDTEIETYRHETVEMTVGQLRDALNGLPDEAPLRVDVPRRPRSGEMRESLDSGASHFVLSGVVLHDADYLVRDEVVLQADFCSEWYVRPVGSSDEG</sequence>
<reference evidence="3" key="1">
    <citation type="journal article" date="2019" name="Int. J. Syst. Evol. Microbiol.">
        <title>The Global Catalogue of Microorganisms (GCM) 10K type strain sequencing project: providing services to taxonomists for standard genome sequencing and annotation.</title>
        <authorList>
            <consortium name="The Broad Institute Genomics Platform"/>
            <consortium name="The Broad Institute Genome Sequencing Center for Infectious Disease"/>
            <person name="Wu L."/>
            <person name="Ma J."/>
        </authorList>
    </citation>
    <scope>NUCLEOTIDE SEQUENCE [LARGE SCALE GENOMIC DNA]</scope>
    <source>
        <strain evidence="3">CGMCC 4.1437</strain>
    </source>
</reference>
<accession>A0ABW0X0P0</accession>
<dbReference type="Proteomes" id="UP001595975">
    <property type="component" value="Unassembled WGS sequence"/>
</dbReference>